<feature type="transmembrane region" description="Helical" evidence="1">
    <location>
        <begin position="129"/>
        <end position="150"/>
    </location>
</feature>
<name>A4FYZ2_METM5</name>
<evidence type="ECO:0000313" key="3">
    <source>
        <dbReference type="Proteomes" id="UP000000253"/>
    </source>
</evidence>
<evidence type="ECO:0000256" key="1">
    <source>
        <dbReference type="SAM" id="Phobius"/>
    </source>
</evidence>
<feature type="transmembrane region" description="Helical" evidence="1">
    <location>
        <begin position="52"/>
        <end position="73"/>
    </location>
</feature>
<dbReference type="eggNOG" id="arCOG05096">
    <property type="taxonomic scope" value="Archaea"/>
</dbReference>
<sequence>MSLTTDLINYLNIFKLLLIPVYGIILVLIYQNNDKNIDSKLKGLKKYLGEQYSKLKTILIFSILISFLIYFYLPASSNGSNIENLFKIASSGISILGAFIVAFSVATINSTSHNYSTRLLDLFMDKSFFKAYLFLIILSLGVSSIIGAFIPPTNLLSSFLVVLSLTLLVSNFIALFIYIDEIIRFMKPEHIGKIVLDEIKFEDIGQYLLKYRLGLHGTDENHFSKYPLQYLDIVFRKTIDGDDKHVLKYLFEETNKKYEDFEGILYNEYLKTSDLENYVKLHAYFIDFYYEILKNPKIKTNDEYTEYLINNLQLLIKKISNRKISWDCEKENFLSVFFNEISFKLYSFEKYVSDEYQKFRLLYVFRELVNILTVAINSSKFGNNLILPFMGLNLIGHMVTTAKFGKYFSDALKLITYCEYVLVKNNTNQLDDISNIVDYLGMLKSIEGNYVGNTTSMFILPLAVNYFLIDFLFSEKEDFSHNLKYLIELYELDNTWVIYQMNRIKKNKFASLVIGPDITITKLNNDQHKKFLKLYDEFQKKTRNIALNKDKEVEILSINFD</sequence>
<dbReference type="RefSeq" id="WP_011868879.1">
    <property type="nucleotide sequence ID" value="NC_009135.1"/>
</dbReference>
<proteinExistence type="predicted"/>
<reference evidence="2 3" key="1">
    <citation type="submission" date="2007-03" db="EMBL/GenBank/DDBJ databases">
        <title>Complete sequence of chromosome of Methanococcus maripaludis C5.</title>
        <authorList>
            <consortium name="US DOE Joint Genome Institute"/>
            <person name="Copeland A."/>
            <person name="Lucas S."/>
            <person name="Lapidus A."/>
            <person name="Barry K."/>
            <person name="Glavina del Rio T."/>
            <person name="Dalin E."/>
            <person name="Tice H."/>
            <person name="Pitluck S."/>
            <person name="Chertkov O."/>
            <person name="Brettin T."/>
            <person name="Bruce D."/>
            <person name="Han C."/>
            <person name="Detter J.C."/>
            <person name="Schmutz J."/>
            <person name="Larimer F."/>
            <person name="Land M."/>
            <person name="Hauser L."/>
            <person name="Kyrpides N."/>
            <person name="Mikhailova N."/>
            <person name="Sieprawska-Lupa M."/>
            <person name="Whitman W.B."/>
            <person name="Richardson P."/>
        </authorList>
    </citation>
    <scope>NUCLEOTIDE SEQUENCE [LARGE SCALE GENOMIC DNA]</scope>
    <source>
        <strain evidence="3">C5 / ATCC BAA-1333</strain>
    </source>
</reference>
<feature type="transmembrane region" description="Helical" evidence="1">
    <location>
        <begin position="85"/>
        <end position="108"/>
    </location>
</feature>
<dbReference type="AlphaFoldDB" id="A4FYZ2"/>
<dbReference type="KEGG" id="mmq:MmarC5_1125"/>
<organism evidence="2 3">
    <name type="scientific">Methanococcus maripaludis (strain C5 / ATCC BAA-1333)</name>
    <dbReference type="NCBI Taxonomy" id="402880"/>
    <lineage>
        <taxon>Archaea</taxon>
        <taxon>Methanobacteriati</taxon>
        <taxon>Methanobacteriota</taxon>
        <taxon>Methanomada group</taxon>
        <taxon>Methanococci</taxon>
        <taxon>Methanococcales</taxon>
        <taxon>Methanococcaceae</taxon>
        <taxon>Methanococcus</taxon>
    </lineage>
</organism>
<keyword evidence="1" id="KW-0812">Transmembrane</keyword>
<keyword evidence="1" id="KW-1133">Transmembrane helix</keyword>
<evidence type="ECO:0000313" key="2">
    <source>
        <dbReference type="EMBL" id="ABO35426.1"/>
    </source>
</evidence>
<protein>
    <submittedName>
        <fullName evidence="2">Uncharacterized protein</fullName>
    </submittedName>
</protein>
<accession>A4FYZ2</accession>
<dbReference type="GeneID" id="4927715"/>
<gene>
    <name evidence="2" type="ordered locus">MmarC5_1125</name>
</gene>
<keyword evidence="1" id="KW-0472">Membrane</keyword>
<dbReference type="HOGENOM" id="CLU_485417_0_0_2"/>
<dbReference type="Proteomes" id="UP000000253">
    <property type="component" value="Chromosome"/>
</dbReference>
<dbReference type="EMBL" id="CP000609">
    <property type="protein sequence ID" value="ABO35426.1"/>
    <property type="molecule type" value="Genomic_DNA"/>
</dbReference>
<feature type="transmembrane region" description="Helical" evidence="1">
    <location>
        <begin position="156"/>
        <end position="179"/>
    </location>
</feature>
<feature type="transmembrane region" description="Helical" evidence="1">
    <location>
        <begin position="12"/>
        <end position="31"/>
    </location>
</feature>